<dbReference type="RefSeq" id="WP_013204033.1">
    <property type="nucleotide sequence ID" value="NC_014306.1"/>
</dbReference>
<evidence type="ECO:0000256" key="2">
    <source>
        <dbReference type="ARBA" id="ARBA00008814"/>
    </source>
</evidence>
<accession>D8MXJ3</accession>
<feature type="domain" description="Fe/B12 periplasmic-binding" evidence="7">
    <location>
        <begin position="49"/>
        <end position="322"/>
    </location>
</feature>
<comment type="subcellular location">
    <subcellularLocation>
        <location evidence="1">Cell envelope</location>
    </subcellularLocation>
</comment>
<dbReference type="InterPro" id="IPR051313">
    <property type="entry name" value="Bact_iron-sidero_bind"/>
</dbReference>
<evidence type="ECO:0000256" key="5">
    <source>
        <dbReference type="ARBA" id="ARBA00022729"/>
    </source>
</evidence>
<proteinExistence type="inferred from homology"/>
<organism evidence="9">
    <name type="scientific">Erwinia billingiae (strain Eb661)</name>
    <dbReference type="NCBI Taxonomy" id="634500"/>
    <lineage>
        <taxon>Bacteria</taxon>
        <taxon>Pseudomonadati</taxon>
        <taxon>Pseudomonadota</taxon>
        <taxon>Gammaproteobacteria</taxon>
        <taxon>Enterobacterales</taxon>
        <taxon>Erwiniaceae</taxon>
        <taxon>Erwinia</taxon>
    </lineage>
</organism>
<dbReference type="PANTHER" id="PTHR30532:SF24">
    <property type="entry name" value="FERRIC ENTEROBACTIN-BINDING PERIPLASMIC PROTEIN FEPB"/>
    <property type="match status" value="1"/>
</dbReference>
<evidence type="ECO:0000259" key="7">
    <source>
        <dbReference type="PROSITE" id="PS50983"/>
    </source>
</evidence>
<dbReference type="NCBIfam" id="NF008200">
    <property type="entry name" value="PRK10957.1"/>
    <property type="match status" value="1"/>
</dbReference>
<dbReference type="HOGENOM" id="CLU_038034_4_0_6"/>
<evidence type="ECO:0000313" key="9">
    <source>
        <dbReference type="Proteomes" id="UP000008793"/>
    </source>
</evidence>
<dbReference type="PROSITE" id="PS50983">
    <property type="entry name" value="FE_B12_PBP"/>
    <property type="match status" value="1"/>
</dbReference>
<dbReference type="EMBL" id="FP236843">
    <property type="protein sequence ID" value="CAX61550.1"/>
    <property type="molecule type" value="Genomic_DNA"/>
</dbReference>
<evidence type="ECO:0000313" key="8">
    <source>
        <dbReference type="EMBL" id="CAX61550.1"/>
    </source>
</evidence>
<reference evidence="8 9" key="1">
    <citation type="journal article" date="2010" name="BMC Genomics">
        <title>Genome comparison of the epiphytic bacteria Erwinia billingiae and E. tasmaniensis with the pear pathogen E. pyrifoliae.</title>
        <authorList>
            <person name="Kube M."/>
            <person name="Migdoll A.M."/>
            <person name="Gehring I."/>
            <person name="Heitmann K."/>
            <person name="Mayer Y."/>
            <person name="Kuhl H."/>
            <person name="Knaust F."/>
            <person name="Geider K."/>
            <person name="Reinhardt R."/>
        </authorList>
    </citation>
    <scope>NUCLEOTIDE SEQUENCE [LARGE SCALE GENOMIC DNA]</scope>
    <source>
        <strain evidence="8 9">Eb661</strain>
    </source>
</reference>
<dbReference type="Proteomes" id="UP000008793">
    <property type="component" value="Chromosome"/>
</dbReference>
<keyword evidence="4" id="KW-0406">Ion transport</keyword>
<evidence type="ECO:0000256" key="3">
    <source>
        <dbReference type="ARBA" id="ARBA00022448"/>
    </source>
</evidence>
<keyword evidence="4" id="KW-0410">Iron transport</keyword>
<evidence type="ECO:0000256" key="4">
    <source>
        <dbReference type="ARBA" id="ARBA00022496"/>
    </source>
</evidence>
<dbReference type="STRING" id="634500.EbC_40190"/>
<gene>
    <name evidence="8" type="ordered locus">EbC_40190</name>
</gene>
<dbReference type="GO" id="GO:1901678">
    <property type="term" value="P:iron coordination entity transport"/>
    <property type="evidence" value="ECO:0007669"/>
    <property type="project" value="UniProtKB-ARBA"/>
</dbReference>
<dbReference type="KEGG" id="ebi:EbC_40190"/>
<keyword evidence="9" id="KW-1185">Reference proteome</keyword>
<dbReference type="GeneID" id="90513959"/>
<dbReference type="PANTHER" id="PTHR30532">
    <property type="entry name" value="IRON III DICITRATE-BINDING PERIPLASMIC PROTEIN"/>
    <property type="match status" value="1"/>
</dbReference>
<keyword evidence="5 6" id="KW-0732">Signal</keyword>
<dbReference type="Pfam" id="PF01497">
    <property type="entry name" value="Peripla_BP_2"/>
    <property type="match status" value="1"/>
</dbReference>
<dbReference type="AlphaFoldDB" id="D8MXJ3"/>
<evidence type="ECO:0000256" key="6">
    <source>
        <dbReference type="SAM" id="SignalP"/>
    </source>
</evidence>
<protein>
    <submittedName>
        <fullName evidence="8">Iron-enterobactin transporter subunit</fullName>
    </submittedName>
</protein>
<evidence type="ECO:0000256" key="1">
    <source>
        <dbReference type="ARBA" id="ARBA00004196"/>
    </source>
</evidence>
<keyword evidence="4" id="KW-0408">Iron</keyword>
<dbReference type="SUPFAM" id="SSF53807">
    <property type="entry name" value="Helical backbone' metal receptor"/>
    <property type="match status" value="1"/>
</dbReference>
<dbReference type="eggNOG" id="COG4592">
    <property type="taxonomic scope" value="Bacteria"/>
</dbReference>
<sequence>MTSAFLTRYPLLFSLLLIPFLAQADARPDWPRHLSTSKGEVVLKQPPRRIVSTSVTLTGSLLAIEAPVIASGVTQPGKRLADDRGFFRQWGDIASARGVKPLPTGEASLEAIAAQEPDLIVVSATGKDSAVTLYDRLSLIAPTLVINYDQQSWQQTERQLAKATGKETEAEASIQSFARRVAAVKAAIVLPPQPVSALVFNPQSQAANLWTRDSAQGQLLESLGFTLATVPAELAQAQRRLQRKDIIPLSGESLVTGINGQSVLMFAADQSGKLALLSAPLLAASPAVQHQQVYTLGNDSFRLDYYSANHLLTRLRDLFAAH</sequence>
<dbReference type="GO" id="GO:0030288">
    <property type="term" value="C:outer membrane-bounded periplasmic space"/>
    <property type="evidence" value="ECO:0007669"/>
    <property type="project" value="TreeGrafter"/>
</dbReference>
<feature type="chain" id="PRO_5003118337" evidence="6">
    <location>
        <begin position="25"/>
        <end position="322"/>
    </location>
</feature>
<name>D8MXJ3_ERWBE</name>
<dbReference type="FunFam" id="3.40.50.1980:FF:000009">
    <property type="entry name" value="Iron-enterobactin transporter periplasmic binding protein"/>
    <property type="match status" value="1"/>
</dbReference>
<keyword evidence="3" id="KW-0813">Transport</keyword>
<dbReference type="InterPro" id="IPR002491">
    <property type="entry name" value="ABC_transptr_periplasmic_BD"/>
</dbReference>
<comment type="similarity">
    <text evidence="2">Belongs to the bacterial solute-binding protein 8 family.</text>
</comment>
<feature type="signal peptide" evidence="6">
    <location>
        <begin position="1"/>
        <end position="24"/>
    </location>
</feature>
<dbReference type="Gene3D" id="3.40.50.1980">
    <property type="entry name" value="Nitrogenase molybdenum iron protein domain"/>
    <property type="match status" value="2"/>
</dbReference>